<proteinExistence type="inferred from homology"/>
<dbReference type="Gene3D" id="2.40.50.140">
    <property type="entry name" value="Nucleic acid-binding proteins"/>
    <property type="match status" value="1"/>
</dbReference>
<organism evidence="6 7">
    <name type="scientific">Cystoisospora suis</name>
    <dbReference type="NCBI Taxonomy" id="483139"/>
    <lineage>
        <taxon>Eukaryota</taxon>
        <taxon>Sar</taxon>
        <taxon>Alveolata</taxon>
        <taxon>Apicomplexa</taxon>
        <taxon>Conoidasida</taxon>
        <taxon>Coccidia</taxon>
        <taxon>Eucoccidiorida</taxon>
        <taxon>Eimeriorina</taxon>
        <taxon>Sarcocystidae</taxon>
        <taxon>Cystoisospora</taxon>
    </lineage>
</organism>
<evidence type="ECO:0000259" key="5">
    <source>
        <dbReference type="Pfam" id="PF08292"/>
    </source>
</evidence>
<dbReference type="InterPro" id="IPR013238">
    <property type="entry name" value="RNA_pol_III_Rbc25"/>
</dbReference>
<evidence type="ECO:0000313" key="7">
    <source>
        <dbReference type="Proteomes" id="UP000221165"/>
    </source>
</evidence>
<evidence type="ECO:0000256" key="1">
    <source>
        <dbReference type="ARBA" id="ARBA00004123"/>
    </source>
</evidence>
<dbReference type="RefSeq" id="XP_067918088.1">
    <property type="nucleotide sequence ID" value="XM_068069936.1"/>
</dbReference>
<dbReference type="GO" id="GO:0006384">
    <property type="term" value="P:transcription initiation at RNA polymerase III promoter"/>
    <property type="evidence" value="ECO:0007669"/>
    <property type="project" value="TreeGrafter"/>
</dbReference>
<evidence type="ECO:0000256" key="2">
    <source>
        <dbReference type="ARBA" id="ARBA00009307"/>
    </source>
</evidence>
<keyword evidence="4" id="KW-0804">Transcription</keyword>
<evidence type="ECO:0000313" key="6">
    <source>
        <dbReference type="EMBL" id="PHJ16359.1"/>
    </source>
</evidence>
<comment type="caution">
    <text evidence="6">The sequence shown here is derived from an EMBL/GenBank/DDBJ whole genome shotgun (WGS) entry which is preliminary data.</text>
</comment>
<dbReference type="OrthoDB" id="10256606at2759"/>
<gene>
    <name evidence="6" type="ORF">CSUI_009827</name>
</gene>
<evidence type="ECO:0000256" key="4">
    <source>
        <dbReference type="ARBA" id="ARBA00023163"/>
    </source>
</evidence>
<dbReference type="EMBL" id="MIGC01006115">
    <property type="protein sequence ID" value="PHJ16359.1"/>
    <property type="molecule type" value="Genomic_DNA"/>
</dbReference>
<dbReference type="PANTHER" id="PTHR12709:SF1">
    <property type="entry name" value="DNA-DIRECTED RNA POLYMERASE III SUBUNIT RPC8"/>
    <property type="match status" value="1"/>
</dbReference>
<evidence type="ECO:0000256" key="3">
    <source>
        <dbReference type="ARBA" id="ARBA00022478"/>
    </source>
</evidence>
<dbReference type="SUPFAM" id="SSF50249">
    <property type="entry name" value="Nucleic acid-binding proteins"/>
    <property type="match status" value="1"/>
</dbReference>
<name>A0A2C6KGW4_9APIC</name>
<comment type="subcellular location">
    <subcellularLocation>
        <location evidence="1">Nucleus</location>
    </subcellularLocation>
</comment>
<dbReference type="Pfam" id="PF08292">
    <property type="entry name" value="RNA_pol_Rbc25"/>
    <property type="match status" value="1"/>
</dbReference>
<dbReference type="InterPro" id="IPR012340">
    <property type="entry name" value="NA-bd_OB-fold"/>
</dbReference>
<dbReference type="GeneID" id="94433147"/>
<keyword evidence="7" id="KW-1185">Reference proteome</keyword>
<protein>
    <submittedName>
        <fullName evidence="6">Rna polymerase n-terminal domain-containing protein</fullName>
    </submittedName>
</protein>
<dbReference type="SUPFAM" id="SSF88798">
    <property type="entry name" value="N-terminal, heterodimerisation domain of RBP7 (RpoE)"/>
    <property type="match status" value="1"/>
</dbReference>
<reference evidence="6 7" key="1">
    <citation type="journal article" date="2017" name="Int. J. Parasitol.">
        <title>The genome of the protozoan parasite Cystoisospora suis and a reverse vaccinology approach to identify vaccine candidates.</title>
        <authorList>
            <person name="Palmieri N."/>
            <person name="Shrestha A."/>
            <person name="Ruttkowski B."/>
            <person name="Beck T."/>
            <person name="Vogl C."/>
            <person name="Tomley F."/>
            <person name="Blake D.P."/>
            <person name="Joachim A."/>
        </authorList>
    </citation>
    <scope>NUCLEOTIDE SEQUENCE [LARGE SCALE GENOMIC DNA]</scope>
    <source>
        <strain evidence="6 7">Wien I</strain>
    </source>
</reference>
<dbReference type="PANTHER" id="PTHR12709">
    <property type="entry name" value="DNA-DIRECTED RNA POLYMERASE II, III"/>
    <property type="match status" value="1"/>
</dbReference>
<feature type="domain" description="RNA polymerase III subunit Rpc25" evidence="5">
    <location>
        <begin position="84"/>
        <end position="198"/>
    </location>
</feature>
<dbReference type="InterPro" id="IPR036898">
    <property type="entry name" value="RNA_pol_Rpb7-like_N_sf"/>
</dbReference>
<sequence length="205" mass="23289">MFLLSLLHDSISVLPQDMMRSQGEVLRKMVEEKYLNKVITDCGLVVAFHELHRVREARIRTGGDGSIRYKVDFTLVVFRPFQGEILEGLLISSDSQGLRVSLGFFEDIFLPAASLREPRGFNEQSSRWYWMFDEHELEYAPLHQPIRFRVREVCFSNSQSHSLGGGGSSAHVASKRSLLPSGEEPSEKNTSAMLVFVSFPFFLLS</sequence>
<dbReference type="GO" id="GO:0005666">
    <property type="term" value="C:RNA polymerase III complex"/>
    <property type="evidence" value="ECO:0007669"/>
    <property type="project" value="TreeGrafter"/>
</dbReference>
<dbReference type="VEuPathDB" id="ToxoDB:CSUI_009827"/>
<comment type="similarity">
    <text evidence="2">Belongs to the eukaryotic RPB7/RPC8 RNA polymerase subunit family.</text>
</comment>
<dbReference type="Proteomes" id="UP000221165">
    <property type="component" value="Unassembled WGS sequence"/>
</dbReference>
<keyword evidence="3" id="KW-0240">DNA-directed RNA polymerase</keyword>
<accession>A0A2C6KGW4</accession>
<dbReference type="InterPro" id="IPR045113">
    <property type="entry name" value="Rpb7-like"/>
</dbReference>
<dbReference type="Gene3D" id="3.30.1490.120">
    <property type="entry name" value="RNA polymerase Rpb7-like, N-terminal domain"/>
    <property type="match status" value="1"/>
</dbReference>
<dbReference type="AlphaFoldDB" id="A0A2C6KGW4"/>